<evidence type="ECO:0000313" key="1">
    <source>
        <dbReference type="EMBL" id="QQR92443.1"/>
    </source>
</evidence>
<dbReference type="AlphaFoldDB" id="A0A7T9DJE9"/>
<dbReference type="EMBL" id="CP064981">
    <property type="protein sequence ID" value="QQR92443.1"/>
    <property type="molecule type" value="Genomic_DNA"/>
</dbReference>
<accession>A0A7T9DJE9</accession>
<organism evidence="1">
    <name type="scientific">Candidatus Iainarchaeum sp</name>
    <dbReference type="NCBI Taxonomy" id="3101447"/>
    <lineage>
        <taxon>Archaea</taxon>
        <taxon>Candidatus Iainarchaeota</taxon>
        <taxon>Candidatus Iainarchaeia</taxon>
        <taxon>Candidatus Iainarchaeales</taxon>
        <taxon>Candidatus Iainarchaeaceae</taxon>
        <taxon>Candidatus Iainarchaeum</taxon>
    </lineage>
</organism>
<reference evidence="1" key="1">
    <citation type="submission" date="2020-11" db="EMBL/GenBank/DDBJ databases">
        <title>Connecting structure to function with the recovery of over 1000 high-quality activated sludge metagenome-assembled genomes encoding full-length rRNA genes using long-read sequencing.</title>
        <authorList>
            <person name="Singleton C.M."/>
            <person name="Petriglieri F."/>
            <person name="Kristensen J.M."/>
            <person name="Kirkegaard R.H."/>
            <person name="Michaelsen T.Y."/>
            <person name="Andersen M.H."/>
            <person name="Karst S.M."/>
            <person name="Dueholm M.S."/>
            <person name="Nielsen P.H."/>
            <person name="Albertsen M."/>
        </authorList>
    </citation>
    <scope>NUCLEOTIDE SEQUENCE</scope>
    <source>
        <strain evidence="1">Fred_18-Q3-R57-64_BAT3C.431</strain>
    </source>
</reference>
<gene>
    <name evidence="1" type="ORF">IPJ89_04805</name>
</gene>
<proteinExistence type="predicted"/>
<name>A0A7T9DJE9_9ARCH</name>
<protein>
    <submittedName>
        <fullName evidence="1">Uncharacterized protein</fullName>
    </submittedName>
</protein>
<dbReference type="Proteomes" id="UP000596004">
    <property type="component" value="Chromosome"/>
</dbReference>
<sequence length="167" mass="19646">MRIHVSPRRIVKRITDKIAGGKNIRRKPNQIIAAKRELISTTLPLTPKNIRTTIRSRNYAARLAHSRLAQLRSMKKVLAENPARAQRFIELATNEEKPEQARIYWWIAEQLLDSEPGIKSMAWIKQLIRDMRDPQKRKQRIAELKQPFIPEGILKQFIEEQKKQKPK</sequence>